<evidence type="ECO:0000313" key="2">
    <source>
        <dbReference type="EMBL" id="MDQ0202517.1"/>
    </source>
</evidence>
<dbReference type="InterPro" id="IPR052345">
    <property type="entry name" value="Rad_response_metalloprotease"/>
</dbReference>
<accession>A0ABT9Y3V9</accession>
<dbReference type="Pfam" id="PF06114">
    <property type="entry name" value="Peptidase_M78"/>
    <property type="match status" value="1"/>
</dbReference>
<dbReference type="PANTHER" id="PTHR43236">
    <property type="entry name" value="ANTITOXIN HIGA1"/>
    <property type="match status" value="1"/>
</dbReference>
<keyword evidence="3" id="KW-1185">Reference proteome</keyword>
<dbReference type="RefSeq" id="WP_307222404.1">
    <property type="nucleotide sequence ID" value="NZ_CP116940.1"/>
</dbReference>
<dbReference type="Proteomes" id="UP001239167">
    <property type="component" value="Unassembled WGS sequence"/>
</dbReference>
<evidence type="ECO:0000313" key="3">
    <source>
        <dbReference type="Proteomes" id="UP001239167"/>
    </source>
</evidence>
<dbReference type="EMBL" id="JAUSUE010000001">
    <property type="protein sequence ID" value="MDQ0202517.1"/>
    <property type="molecule type" value="Genomic_DNA"/>
</dbReference>
<dbReference type="PANTHER" id="PTHR43236:SF1">
    <property type="entry name" value="BLL7220 PROTEIN"/>
    <property type="match status" value="1"/>
</dbReference>
<feature type="domain" description="IrrE N-terminal-like" evidence="1">
    <location>
        <begin position="24"/>
        <end position="133"/>
    </location>
</feature>
<name>A0ABT9Y3V9_9FIRM</name>
<protein>
    <submittedName>
        <fullName evidence="2">Zn-dependent peptidase ImmA (M78 family)</fullName>
    </submittedName>
</protein>
<organism evidence="2 3">
    <name type="scientific">Pectinatus haikarae</name>
    <dbReference type="NCBI Taxonomy" id="349096"/>
    <lineage>
        <taxon>Bacteria</taxon>
        <taxon>Bacillati</taxon>
        <taxon>Bacillota</taxon>
        <taxon>Negativicutes</taxon>
        <taxon>Selenomonadales</taxon>
        <taxon>Selenomonadaceae</taxon>
        <taxon>Pectinatus</taxon>
    </lineage>
</organism>
<gene>
    <name evidence="2" type="ORF">J2S01_000202</name>
</gene>
<proteinExistence type="predicted"/>
<sequence length="140" mass="16148">MNIKDEVVKLIDKCGTNNPFLIARELKIIVMFAPLGNTLGHHLYDSRFDVIHINEKLEQEMRTFVCAHELGHAVLHKGVSTNFLRYHSFFSTAKIERQAHTFAVEMILPDKYLKENSDFGLYQLAEMHGIPKNLIDLKSH</sequence>
<evidence type="ECO:0000259" key="1">
    <source>
        <dbReference type="Pfam" id="PF06114"/>
    </source>
</evidence>
<comment type="caution">
    <text evidence="2">The sequence shown here is derived from an EMBL/GenBank/DDBJ whole genome shotgun (WGS) entry which is preliminary data.</text>
</comment>
<reference evidence="2 3" key="1">
    <citation type="submission" date="2023-07" db="EMBL/GenBank/DDBJ databases">
        <title>Genomic Encyclopedia of Type Strains, Phase IV (KMG-IV): sequencing the most valuable type-strain genomes for metagenomic binning, comparative biology and taxonomic classification.</title>
        <authorList>
            <person name="Goeker M."/>
        </authorList>
    </citation>
    <scope>NUCLEOTIDE SEQUENCE [LARGE SCALE GENOMIC DNA]</scope>
    <source>
        <strain evidence="2 3">DSM 16980</strain>
    </source>
</reference>
<dbReference type="Gene3D" id="1.10.10.2910">
    <property type="match status" value="1"/>
</dbReference>
<dbReference type="InterPro" id="IPR010359">
    <property type="entry name" value="IrrE_HExxH"/>
</dbReference>